<sequence length="88" mass="10453">MSRREGVYISWGLSSVARARQECSNKRKEKGESKRQTFHYDTAVTYDQFLENRFSDTVWKKNVRMFNLLPCFSVRPRGGEYYLVSEDD</sequence>
<protein>
    <submittedName>
        <fullName evidence="1">Uncharacterized protein</fullName>
    </submittedName>
</protein>
<keyword evidence="2" id="KW-1185">Reference proteome</keyword>
<dbReference type="EMBL" id="ML120551">
    <property type="protein sequence ID" value="RPA89891.1"/>
    <property type="molecule type" value="Genomic_DNA"/>
</dbReference>
<proteinExistence type="predicted"/>
<accession>A0A3N4J018</accession>
<dbReference type="Proteomes" id="UP000276215">
    <property type="component" value="Unassembled WGS sequence"/>
</dbReference>
<evidence type="ECO:0000313" key="1">
    <source>
        <dbReference type="EMBL" id="RPA89891.1"/>
    </source>
</evidence>
<dbReference type="AlphaFoldDB" id="A0A3N4J018"/>
<evidence type="ECO:0000313" key="2">
    <source>
        <dbReference type="Proteomes" id="UP000276215"/>
    </source>
</evidence>
<reference evidence="1 2" key="1">
    <citation type="journal article" date="2018" name="Nat. Ecol. Evol.">
        <title>Pezizomycetes genomes reveal the molecular basis of ectomycorrhizal truffle lifestyle.</title>
        <authorList>
            <person name="Murat C."/>
            <person name="Payen T."/>
            <person name="Noel B."/>
            <person name="Kuo A."/>
            <person name="Morin E."/>
            <person name="Chen J."/>
            <person name="Kohler A."/>
            <person name="Krizsan K."/>
            <person name="Balestrini R."/>
            <person name="Da Silva C."/>
            <person name="Montanini B."/>
            <person name="Hainaut M."/>
            <person name="Levati E."/>
            <person name="Barry K.W."/>
            <person name="Belfiori B."/>
            <person name="Cichocki N."/>
            <person name="Clum A."/>
            <person name="Dockter R.B."/>
            <person name="Fauchery L."/>
            <person name="Guy J."/>
            <person name="Iotti M."/>
            <person name="Le Tacon F."/>
            <person name="Lindquist E.A."/>
            <person name="Lipzen A."/>
            <person name="Malagnac F."/>
            <person name="Mello A."/>
            <person name="Molinier V."/>
            <person name="Miyauchi S."/>
            <person name="Poulain J."/>
            <person name="Riccioni C."/>
            <person name="Rubini A."/>
            <person name="Sitrit Y."/>
            <person name="Splivallo R."/>
            <person name="Traeger S."/>
            <person name="Wang M."/>
            <person name="Zifcakova L."/>
            <person name="Wipf D."/>
            <person name="Zambonelli A."/>
            <person name="Paolocci F."/>
            <person name="Nowrousian M."/>
            <person name="Ottonello S."/>
            <person name="Baldrian P."/>
            <person name="Spatafora J.W."/>
            <person name="Henrissat B."/>
            <person name="Nagy L.G."/>
            <person name="Aury J.M."/>
            <person name="Wincker P."/>
            <person name="Grigoriev I.V."/>
            <person name="Bonfante P."/>
            <person name="Martin F.M."/>
        </authorList>
    </citation>
    <scope>NUCLEOTIDE SEQUENCE [LARGE SCALE GENOMIC DNA]</scope>
    <source>
        <strain evidence="1 2">120613-1</strain>
    </source>
</reference>
<organism evidence="1 2">
    <name type="scientific">Choiromyces venosus 120613-1</name>
    <dbReference type="NCBI Taxonomy" id="1336337"/>
    <lineage>
        <taxon>Eukaryota</taxon>
        <taxon>Fungi</taxon>
        <taxon>Dikarya</taxon>
        <taxon>Ascomycota</taxon>
        <taxon>Pezizomycotina</taxon>
        <taxon>Pezizomycetes</taxon>
        <taxon>Pezizales</taxon>
        <taxon>Tuberaceae</taxon>
        <taxon>Choiromyces</taxon>
    </lineage>
</organism>
<name>A0A3N4J018_9PEZI</name>
<gene>
    <name evidence="1" type="ORF">L873DRAFT_580767</name>
</gene>